<proteinExistence type="predicted"/>
<dbReference type="SUPFAM" id="SSF140500">
    <property type="entry name" value="BAS1536-like"/>
    <property type="match status" value="1"/>
</dbReference>
<accession>A0ABU0AHB6</accession>
<dbReference type="Proteomes" id="UP001238088">
    <property type="component" value="Unassembled WGS sequence"/>
</dbReference>
<keyword evidence="2" id="KW-1185">Reference proteome</keyword>
<dbReference type="Pfam" id="PF09388">
    <property type="entry name" value="SpoOE-like"/>
    <property type="match status" value="1"/>
</dbReference>
<reference evidence="1 2" key="1">
    <citation type="submission" date="2023-07" db="EMBL/GenBank/DDBJ databases">
        <title>Genomic Encyclopedia of Type Strains, Phase IV (KMG-IV): sequencing the most valuable type-strain genomes for metagenomic binning, comparative biology and taxonomic classification.</title>
        <authorList>
            <person name="Goeker M."/>
        </authorList>
    </citation>
    <scope>NUCLEOTIDE SEQUENCE [LARGE SCALE GENOMIC DNA]</scope>
    <source>
        <strain evidence="1 2">DSM 23494</strain>
    </source>
</reference>
<gene>
    <name evidence="1" type="ORF">J2S17_002536</name>
</gene>
<evidence type="ECO:0000313" key="1">
    <source>
        <dbReference type="EMBL" id="MDQ0270661.1"/>
    </source>
</evidence>
<dbReference type="InterPro" id="IPR036638">
    <property type="entry name" value="HLH_DNA-bd_sf"/>
</dbReference>
<dbReference type="InterPro" id="IPR037208">
    <property type="entry name" value="Spo0E-like_sf"/>
</dbReference>
<sequence length="54" mass="6309">MQANELLRDIEVYRSRMIKLASLSSFSNHQVIEASIELDNLINRYNTLTQKNRA</sequence>
<name>A0ABU0AHB6_9BACI</name>
<protein>
    <submittedName>
        <fullName evidence="1">Stage 0 sporulation regulatory protein</fullName>
    </submittedName>
</protein>
<comment type="caution">
    <text evidence="1">The sequence shown here is derived from an EMBL/GenBank/DDBJ whole genome shotgun (WGS) entry which is preliminary data.</text>
</comment>
<dbReference type="EMBL" id="JAUSUB010000009">
    <property type="protein sequence ID" value="MDQ0270661.1"/>
    <property type="molecule type" value="Genomic_DNA"/>
</dbReference>
<dbReference type="Gene3D" id="4.10.280.10">
    <property type="entry name" value="Helix-loop-helix DNA-binding domain"/>
    <property type="match status" value="1"/>
</dbReference>
<dbReference type="InterPro" id="IPR018540">
    <property type="entry name" value="Spo0E-like"/>
</dbReference>
<dbReference type="RefSeq" id="WP_307475253.1">
    <property type="nucleotide sequence ID" value="NZ_JAUSUB010000009.1"/>
</dbReference>
<organism evidence="1 2">
    <name type="scientific">Cytobacillus purgationiresistens</name>
    <dbReference type="NCBI Taxonomy" id="863449"/>
    <lineage>
        <taxon>Bacteria</taxon>
        <taxon>Bacillati</taxon>
        <taxon>Bacillota</taxon>
        <taxon>Bacilli</taxon>
        <taxon>Bacillales</taxon>
        <taxon>Bacillaceae</taxon>
        <taxon>Cytobacillus</taxon>
    </lineage>
</organism>
<evidence type="ECO:0000313" key="2">
    <source>
        <dbReference type="Proteomes" id="UP001238088"/>
    </source>
</evidence>